<name>A0A1N7NL12_9BACL</name>
<comment type="similarity">
    <text evidence="1 4">Belongs to the ketopantoate reductase family.</text>
</comment>
<evidence type="ECO:0000313" key="7">
    <source>
        <dbReference type="EMBL" id="SIS98869.1"/>
    </source>
</evidence>
<dbReference type="EMBL" id="FTOD01000009">
    <property type="protein sequence ID" value="SIS98869.1"/>
    <property type="molecule type" value="Genomic_DNA"/>
</dbReference>
<dbReference type="NCBIfam" id="TIGR00745">
    <property type="entry name" value="apbA_panE"/>
    <property type="match status" value="1"/>
</dbReference>
<dbReference type="InterPro" id="IPR013332">
    <property type="entry name" value="KPR_N"/>
</dbReference>
<accession>A0A1N7NL12</accession>
<reference evidence="7" key="1">
    <citation type="submission" date="2017-01" db="EMBL/GenBank/DDBJ databases">
        <authorList>
            <person name="Mah S.A."/>
            <person name="Swanson W.J."/>
            <person name="Moy G.W."/>
            <person name="Vacquier V.D."/>
        </authorList>
    </citation>
    <scope>NUCLEOTIDE SEQUENCE [LARGE SCALE GENOMIC DNA]</scope>
    <source>
        <strain evidence="7">DSM 45196</strain>
    </source>
</reference>
<dbReference type="InterPro" id="IPR036291">
    <property type="entry name" value="NAD(P)-bd_dom_sf"/>
</dbReference>
<dbReference type="GO" id="GO:0008677">
    <property type="term" value="F:2-dehydropantoate 2-reductase activity"/>
    <property type="evidence" value="ECO:0007669"/>
    <property type="project" value="UniProtKB-EC"/>
</dbReference>
<comment type="catalytic activity">
    <reaction evidence="4">
        <text>(R)-pantoate + NADP(+) = 2-dehydropantoate + NADPH + H(+)</text>
        <dbReference type="Rhea" id="RHEA:16233"/>
        <dbReference type="ChEBI" id="CHEBI:11561"/>
        <dbReference type="ChEBI" id="CHEBI:15378"/>
        <dbReference type="ChEBI" id="CHEBI:15980"/>
        <dbReference type="ChEBI" id="CHEBI:57783"/>
        <dbReference type="ChEBI" id="CHEBI:58349"/>
        <dbReference type="EC" id="1.1.1.169"/>
    </reaction>
</comment>
<evidence type="ECO:0000256" key="4">
    <source>
        <dbReference type="RuleBase" id="RU362068"/>
    </source>
</evidence>
<keyword evidence="8" id="KW-1185">Reference proteome</keyword>
<evidence type="ECO:0000256" key="2">
    <source>
        <dbReference type="ARBA" id="ARBA00022857"/>
    </source>
</evidence>
<dbReference type="Proteomes" id="UP000186795">
    <property type="component" value="Unassembled WGS sequence"/>
</dbReference>
<keyword evidence="4" id="KW-0566">Pantothenate biosynthesis</keyword>
<dbReference type="AlphaFoldDB" id="A0A1N7NL12"/>
<dbReference type="Gene3D" id="1.10.1040.10">
    <property type="entry name" value="N-(1-d-carboxylethyl)-l-norvaline Dehydrogenase, domain 2"/>
    <property type="match status" value="1"/>
</dbReference>
<feature type="domain" description="Ketopantoate reductase N-terminal" evidence="5">
    <location>
        <begin position="5"/>
        <end position="152"/>
    </location>
</feature>
<evidence type="ECO:0000259" key="5">
    <source>
        <dbReference type="Pfam" id="PF02558"/>
    </source>
</evidence>
<keyword evidence="3 4" id="KW-0560">Oxidoreductase</keyword>
<evidence type="ECO:0000259" key="6">
    <source>
        <dbReference type="Pfam" id="PF08546"/>
    </source>
</evidence>
<proteinExistence type="inferred from homology"/>
<dbReference type="GO" id="GO:0005737">
    <property type="term" value="C:cytoplasm"/>
    <property type="evidence" value="ECO:0007669"/>
    <property type="project" value="TreeGrafter"/>
</dbReference>
<dbReference type="InterPro" id="IPR008927">
    <property type="entry name" value="6-PGluconate_DH-like_C_sf"/>
</dbReference>
<dbReference type="InterPro" id="IPR013752">
    <property type="entry name" value="KPA_reductase"/>
</dbReference>
<dbReference type="InterPro" id="IPR051402">
    <property type="entry name" value="KPR-Related"/>
</dbReference>
<comment type="function">
    <text evidence="4">Catalyzes the NADPH-dependent reduction of ketopantoate into pantoic acid.</text>
</comment>
<dbReference type="SUPFAM" id="SSF48179">
    <property type="entry name" value="6-phosphogluconate dehydrogenase C-terminal domain-like"/>
    <property type="match status" value="1"/>
</dbReference>
<dbReference type="InterPro" id="IPR013328">
    <property type="entry name" value="6PGD_dom2"/>
</dbReference>
<dbReference type="EC" id="1.1.1.169" evidence="4"/>
<evidence type="ECO:0000256" key="3">
    <source>
        <dbReference type="ARBA" id="ARBA00023002"/>
    </source>
</evidence>
<dbReference type="PANTHER" id="PTHR21708">
    <property type="entry name" value="PROBABLE 2-DEHYDROPANTOATE 2-REDUCTASE"/>
    <property type="match status" value="1"/>
</dbReference>
<dbReference type="SUPFAM" id="SSF51735">
    <property type="entry name" value="NAD(P)-binding Rossmann-fold domains"/>
    <property type="match status" value="1"/>
</dbReference>
<dbReference type="FunFam" id="3.40.50.720:FF:000307">
    <property type="entry name" value="2-dehydropantoate 2-reductase"/>
    <property type="match status" value="1"/>
</dbReference>
<dbReference type="FunFam" id="1.10.1040.10:FF:000017">
    <property type="entry name" value="2-dehydropantoate 2-reductase"/>
    <property type="match status" value="1"/>
</dbReference>
<dbReference type="Gene3D" id="3.40.50.720">
    <property type="entry name" value="NAD(P)-binding Rossmann-like Domain"/>
    <property type="match status" value="1"/>
</dbReference>
<feature type="domain" description="Ketopantoate reductase C-terminal" evidence="6">
    <location>
        <begin position="179"/>
        <end position="300"/>
    </location>
</feature>
<dbReference type="InterPro" id="IPR003710">
    <property type="entry name" value="ApbA"/>
</dbReference>
<protein>
    <recommendedName>
        <fullName evidence="4">2-dehydropantoate 2-reductase</fullName>
        <ecNumber evidence="4">1.1.1.169</ecNumber>
    </recommendedName>
    <alternativeName>
        <fullName evidence="4">Ketopantoate reductase</fullName>
    </alternativeName>
</protein>
<dbReference type="Pfam" id="PF02558">
    <property type="entry name" value="ApbA"/>
    <property type="match status" value="1"/>
</dbReference>
<dbReference type="GO" id="GO:0015940">
    <property type="term" value="P:pantothenate biosynthetic process"/>
    <property type="evidence" value="ECO:0007669"/>
    <property type="project" value="UniProtKB-UniPathway"/>
</dbReference>
<evidence type="ECO:0000313" key="8">
    <source>
        <dbReference type="Proteomes" id="UP000186795"/>
    </source>
</evidence>
<sequence>MLRFLVVGAGAVGGYFGGRLMENGQDVTFLVRPHRQKQLAKSGLVIHSSHGDFRSPVQTLTPGQQGGPFDVVLLAVKAYHLEQAIQDLIPYMGDDTVILPLLNGMVHLDRLEEAFSPGQVLGGLCLIEATLNGAGEVKHFGERHHLFFGERDGSESVRVRRVEQAMEGARFEGIKSGEILRRMWEKYLFLATFSGVTSLMNSSIGPILETGEGSSLTRRLLDEIACAARHREPSLDDALVKKVYEMIRFLEPSMKSSMLRDMEKGAPVEGEHLQGVLLRMAGKEADLPLLSTVYNRLQIYEANRQQEVTHS</sequence>
<dbReference type="PANTHER" id="PTHR21708:SF26">
    <property type="entry name" value="2-DEHYDROPANTOATE 2-REDUCTASE"/>
    <property type="match status" value="1"/>
</dbReference>
<gene>
    <name evidence="7" type="ORF">SAMN05421790_10971</name>
</gene>
<dbReference type="UniPathway" id="UPA00028">
    <property type="reaction ID" value="UER00004"/>
</dbReference>
<organism evidence="7 8">
    <name type="scientific">Kroppenstedtia eburnea</name>
    <dbReference type="NCBI Taxonomy" id="714067"/>
    <lineage>
        <taxon>Bacteria</taxon>
        <taxon>Bacillati</taxon>
        <taxon>Bacillota</taxon>
        <taxon>Bacilli</taxon>
        <taxon>Bacillales</taxon>
        <taxon>Thermoactinomycetaceae</taxon>
        <taxon>Kroppenstedtia</taxon>
    </lineage>
</organism>
<evidence type="ECO:0000256" key="1">
    <source>
        <dbReference type="ARBA" id="ARBA00007870"/>
    </source>
</evidence>
<comment type="pathway">
    <text evidence="4">Cofactor biosynthesis; (R)-pantothenate biosynthesis; (R)-pantoate from 3-methyl-2-oxobutanoate: step 2/2.</text>
</comment>
<dbReference type="Pfam" id="PF08546">
    <property type="entry name" value="ApbA_C"/>
    <property type="match status" value="1"/>
</dbReference>
<keyword evidence="2 4" id="KW-0521">NADP</keyword>